<dbReference type="Proteomes" id="UP000334990">
    <property type="component" value="Unassembled WGS sequence"/>
</dbReference>
<dbReference type="EMBL" id="BLAD01000055">
    <property type="protein sequence ID" value="GES02028.1"/>
    <property type="molecule type" value="Genomic_DNA"/>
</dbReference>
<organism evidence="1 2">
    <name type="scientific">Acrocarpospora corrugata</name>
    <dbReference type="NCBI Taxonomy" id="35763"/>
    <lineage>
        <taxon>Bacteria</taxon>
        <taxon>Bacillati</taxon>
        <taxon>Actinomycetota</taxon>
        <taxon>Actinomycetes</taxon>
        <taxon>Streptosporangiales</taxon>
        <taxon>Streptosporangiaceae</taxon>
        <taxon>Acrocarpospora</taxon>
    </lineage>
</organism>
<accession>A0A5M3W642</accession>
<reference evidence="1 2" key="1">
    <citation type="submission" date="2019-10" db="EMBL/GenBank/DDBJ databases">
        <title>Whole genome shotgun sequence of Acrocarpospora corrugata NBRC 13972.</title>
        <authorList>
            <person name="Ichikawa N."/>
            <person name="Kimura A."/>
            <person name="Kitahashi Y."/>
            <person name="Komaki H."/>
            <person name="Oguchi A."/>
        </authorList>
    </citation>
    <scope>NUCLEOTIDE SEQUENCE [LARGE SCALE GENOMIC DNA]</scope>
    <source>
        <strain evidence="1 2">NBRC 13972</strain>
    </source>
</reference>
<comment type="caution">
    <text evidence="1">The sequence shown here is derived from an EMBL/GenBank/DDBJ whole genome shotgun (WGS) entry which is preliminary data.</text>
</comment>
<keyword evidence="2" id="KW-1185">Reference proteome</keyword>
<evidence type="ECO:0000313" key="1">
    <source>
        <dbReference type="EMBL" id="GES02028.1"/>
    </source>
</evidence>
<name>A0A5M3W642_9ACTN</name>
<evidence type="ECO:0000313" key="2">
    <source>
        <dbReference type="Proteomes" id="UP000334990"/>
    </source>
</evidence>
<proteinExistence type="predicted"/>
<sequence>MNRGGGWVNADATAALGGQDHARAAEVEWFQMLAWRWNVSQAKQITAGRTPNGVITTAEWRGMLRMVVIDEIHAESVDLSEPLIAVPVPSGGPLIIDGWHRLHKALSSETETLRAHLLSVDEELTCRMFGGEKGHGWR</sequence>
<protein>
    <submittedName>
        <fullName evidence="1">Uncharacterized protein</fullName>
    </submittedName>
</protein>
<gene>
    <name evidence="1" type="ORF">Acor_40930</name>
</gene>
<dbReference type="AlphaFoldDB" id="A0A5M3W642"/>